<accession>A0A0S1XAL9</accession>
<protein>
    <submittedName>
        <fullName evidence="2">Uncharacterized protein</fullName>
    </submittedName>
</protein>
<dbReference type="Proteomes" id="UP000066042">
    <property type="component" value="Chromosome"/>
</dbReference>
<dbReference type="STRING" id="55802.TBCH5v1_0882"/>
<name>A0A0S1XAL9_THEBA</name>
<proteinExistence type="predicted"/>
<feature type="region of interest" description="Disordered" evidence="1">
    <location>
        <begin position="1"/>
        <end position="24"/>
    </location>
</feature>
<evidence type="ECO:0000313" key="3">
    <source>
        <dbReference type="Proteomes" id="UP000066042"/>
    </source>
</evidence>
<dbReference type="EMBL" id="CP013050">
    <property type="protein sequence ID" value="ALM74835.1"/>
    <property type="molecule type" value="Genomic_DNA"/>
</dbReference>
<sequence>MVKSSPEKFAGGPAGIRTPGPPPVRHQKLNDLWLIYGKQFAEWLSGQVTEREERLPKGAR</sequence>
<organism evidence="2 3">
    <name type="scientific">Thermococcus barophilus</name>
    <dbReference type="NCBI Taxonomy" id="55802"/>
    <lineage>
        <taxon>Archaea</taxon>
        <taxon>Methanobacteriati</taxon>
        <taxon>Methanobacteriota</taxon>
        <taxon>Thermococci</taxon>
        <taxon>Thermococcales</taxon>
        <taxon>Thermococcaceae</taxon>
        <taxon>Thermococcus</taxon>
    </lineage>
</organism>
<evidence type="ECO:0000256" key="1">
    <source>
        <dbReference type="SAM" id="MobiDB-lite"/>
    </source>
</evidence>
<dbReference type="AlphaFoldDB" id="A0A0S1XAL9"/>
<reference evidence="2 3" key="1">
    <citation type="journal article" date="2016" name="Genome Announc.">
        <title>Complete genome sequence of the hyperthermophilic and piezophilic archaeon Thermococcus barophilus Ch5, capable of growth at the expense of hydrogenogenesis from carbon monoxide and formate.</title>
        <authorList>
            <person name="Oger P."/>
            <person name="Sokolova T.G."/>
            <person name="Kozhevnikova D.A."/>
            <person name="Taranov E.A."/>
            <person name="Vannier P."/>
            <person name="Lee H.S."/>
            <person name="Kwon K.K."/>
            <person name="Kang S.G."/>
            <person name="Lee J.H."/>
            <person name="Bonch-Osmolovskaya E.A."/>
            <person name="Lebedinsky A.V."/>
        </authorList>
    </citation>
    <scope>NUCLEOTIDE SEQUENCE [LARGE SCALE GENOMIC DNA]</scope>
    <source>
        <strain evidence="3">Ch5</strain>
    </source>
</reference>
<evidence type="ECO:0000313" key="2">
    <source>
        <dbReference type="EMBL" id="ALM74835.1"/>
    </source>
</evidence>
<dbReference type="PATRIC" id="fig|55802.8.peg.881"/>
<gene>
    <name evidence="2" type="ORF">TBCH5v1_0882</name>
</gene>